<proteinExistence type="predicted"/>
<dbReference type="SUPFAM" id="SSF111369">
    <property type="entry name" value="HlyD-like secretion proteins"/>
    <property type="match status" value="1"/>
</dbReference>
<dbReference type="PANTHER" id="PTHR32347:SF23">
    <property type="entry name" value="BLL5650 PROTEIN"/>
    <property type="match status" value="1"/>
</dbReference>
<dbReference type="EMBL" id="CP072110">
    <property type="protein sequence ID" value="QTH64004.1"/>
    <property type="molecule type" value="Genomic_DNA"/>
</dbReference>
<name>A0A975HK68_9GAMM</name>
<evidence type="ECO:0000313" key="5">
    <source>
        <dbReference type="EMBL" id="QTH64004.1"/>
    </source>
</evidence>
<evidence type="ECO:0000313" key="6">
    <source>
        <dbReference type="Proteomes" id="UP000682739"/>
    </source>
</evidence>
<dbReference type="GO" id="GO:0030313">
    <property type="term" value="C:cell envelope"/>
    <property type="evidence" value="ECO:0007669"/>
    <property type="project" value="UniProtKB-SubCell"/>
</dbReference>
<sequence length="353" mass="39341">MNQNKYLKLSSLFFAMSIALTGCNETKQEQVSSFTAEPLTATATLVSENTVTISPPSVTTMWQYKVQFLASENQSVKKGDVIVRFDSQQLKNNLMSKQSQLSAALKEQEKEGLEQEQKEQDLRLALAEAKKNLDKEKRKAEIVDASISGIERAKQQKQHKIAQLQFAQAQQVLDNFFESKTVNTDVTQSKVTRLEADVARIQTDIKKLNVLAPKDGIVMYVPNNDGEKTAVGDSVWQGQQIMTIPSLDDIVLEAQFDEPDLTKVAIGRPVKVTLDAYPELPFTGKITSLGQAFKNKSRQNKRIVFDAYISLGNIDPSIMRPGMQGKVELLEVDETQEQPEITLAQLVEKGSDT</sequence>
<dbReference type="PROSITE" id="PS51257">
    <property type="entry name" value="PROKAR_LIPOPROTEIN"/>
    <property type="match status" value="1"/>
</dbReference>
<dbReference type="InterPro" id="IPR050465">
    <property type="entry name" value="UPF0194_transport"/>
</dbReference>
<keyword evidence="4" id="KW-0732">Signal</keyword>
<keyword evidence="6" id="KW-1185">Reference proteome</keyword>
<organism evidence="5 6">
    <name type="scientific">Psychrosphaera ytuae</name>
    <dbReference type="NCBI Taxonomy" id="2820710"/>
    <lineage>
        <taxon>Bacteria</taxon>
        <taxon>Pseudomonadati</taxon>
        <taxon>Pseudomonadota</taxon>
        <taxon>Gammaproteobacteria</taxon>
        <taxon>Alteromonadales</taxon>
        <taxon>Pseudoalteromonadaceae</taxon>
        <taxon>Psychrosphaera</taxon>
    </lineage>
</organism>
<keyword evidence="2 3" id="KW-0175">Coiled coil</keyword>
<dbReference type="PANTHER" id="PTHR32347">
    <property type="entry name" value="EFFLUX SYSTEM COMPONENT YKNX-RELATED"/>
    <property type="match status" value="1"/>
</dbReference>
<dbReference type="RefSeq" id="WP_208832059.1">
    <property type="nucleotide sequence ID" value="NZ_CP072110.1"/>
</dbReference>
<feature type="signal peptide" evidence="4">
    <location>
        <begin position="1"/>
        <end position="21"/>
    </location>
</feature>
<dbReference type="Gene3D" id="2.40.30.170">
    <property type="match status" value="1"/>
</dbReference>
<dbReference type="KEGG" id="psym:J1N51_00445"/>
<evidence type="ECO:0000256" key="2">
    <source>
        <dbReference type="ARBA" id="ARBA00023054"/>
    </source>
</evidence>
<evidence type="ECO:0000256" key="4">
    <source>
        <dbReference type="SAM" id="SignalP"/>
    </source>
</evidence>
<evidence type="ECO:0000256" key="1">
    <source>
        <dbReference type="ARBA" id="ARBA00004196"/>
    </source>
</evidence>
<gene>
    <name evidence="5" type="ORF">J1N51_00445</name>
</gene>
<evidence type="ECO:0000256" key="3">
    <source>
        <dbReference type="SAM" id="Coils"/>
    </source>
</evidence>
<dbReference type="Proteomes" id="UP000682739">
    <property type="component" value="Chromosome"/>
</dbReference>
<protein>
    <submittedName>
        <fullName evidence="5">Efflux RND transporter periplasmic adaptor subunit</fullName>
    </submittedName>
</protein>
<feature type="coiled-coil region" evidence="3">
    <location>
        <begin position="87"/>
        <end position="211"/>
    </location>
</feature>
<comment type="subcellular location">
    <subcellularLocation>
        <location evidence="1">Cell envelope</location>
    </subcellularLocation>
</comment>
<accession>A0A975HK68</accession>
<reference evidence="5" key="1">
    <citation type="submission" date="2021-03" db="EMBL/GenBank/DDBJ databases">
        <title>Description of Psychrosphaera ytuae sp. nov. isolated from deep sea sediment of South China Sea.</title>
        <authorList>
            <person name="Zhang J."/>
            <person name="Xu X.-D."/>
        </authorList>
    </citation>
    <scope>NUCLEOTIDE SEQUENCE</scope>
    <source>
        <strain evidence="5">MTZ26</strain>
    </source>
</reference>
<feature type="chain" id="PRO_5037331022" evidence="4">
    <location>
        <begin position="22"/>
        <end position="353"/>
    </location>
</feature>
<dbReference type="AlphaFoldDB" id="A0A975HK68"/>